<organism evidence="9 10">
    <name type="scientific">Aphanomyces stellatus</name>
    <dbReference type="NCBI Taxonomy" id="120398"/>
    <lineage>
        <taxon>Eukaryota</taxon>
        <taxon>Sar</taxon>
        <taxon>Stramenopiles</taxon>
        <taxon>Oomycota</taxon>
        <taxon>Saprolegniomycetes</taxon>
        <taxon>Saprolegniales</taxon>
        <taxon>Verrucalvaceae</taxon>
        <taxon>Aphanomyces</taxon>
    </lineage>
</organism>
<dbReference type="GO" id="GO:0042273">
    <property type="term" value="P:ribosomal large subunit biogenesis"/>
    <property type="evidence" value="ECO:0007669"/>
    <property type="project" value="TreeGrafter"/>
</dbReference>
<dbReference type="EMBL" id="VJMH01003722">
    <property type="protein sequence ID" value="KAF0705055.1"/>
    <property type="molecule type" value="Genomic_DNA"/>
</dbReference>
<reference evidence="9 10" key="1">
    <citation type="submission" date="2019-03" db="EMBL/GenBank/DDBJ databases">
        <authorList>
            <person name="Gaulin E."/>
            <person name="Dumas B."/>
        </authorList>
    </citation>
    <scope>NUCLEOTIDE SEQUENCE [LARGE SCALE GENOMIC DNA]</scope>
    <source>
        <strain evidence="9">CBS 568.67</strain>
    </source>
</reference>
<dbReference type="InterPro" id="IPR029190">
    <property type="entry name" value="Rrp14/SURF6_C"/>
</dbReference>
<comment type="subcellular location">
    <subcellularLocation>
        <location evidence="1">Nucleus</location>
    </subcellularLocation>
</comment>
<evidence type="ECO:0000313" key="8">
    <source>
        <dbReference type="EMBL" id="KAF0705055.1"/>
    </source>
</evidence>
<dbReference type="InterPro" id="IPR007019">
    <property type="entry name" value="SURF6"/>
</dbReference>
<gene>
    <name evidence="9" type="primary">Aste57867_7148</name>
    <name evidence="8" type="ORF">As57867_007124</name>
    <name evidence="9" type="ORF">ASTE57867_7148</name>
</gene>
<dbReference type="GO" id="GO:0005730">
    <property type="term" value="C:nucleolus"/>
    <property type="evidence" value="ECO:0007669"/>
    <property type="project" value="TreeGrafter"/>
</dbReference>
<feature type="region of interest" description="Disordered" evidence="5">
    <location>
        <begin position="271"/>
        <end position="371"/>
    </location>
</feature>
<protein>
    <submittedName>
        <fullName evidence="9">Aste57867_7148 protein</fullName>
    </submittedName>
</protein>
<feature type="compositionally biased region" description="Basic residues" evidence="5">
    <location>
        <begin position="285"/>
        <end position="295"/>
    </location>
</feature>
<keyword evidence="3" id="KW-0539">Nucleus</keyword>
<feature type="domain" description="Ribosomal RNA-processing protein 14 N-terminal" evidence="7">
    <location>
        <begin position="7"/>
        <end position="52"/>
    </location>
</feature>
<sequence length="371" mass="40935">MVDTAAVDRFFCRVMELIPSAQYFPTDPEDNFKQSLNKKYHKNVKAQAAARAAALAAEDADADKHVSKRLKFNPKLQLTNSEQQLHEKEKEDLARQDADDDEAAADADAPEELTGLDGLRKRLAKKIETMRAKRQTVKEHKKPSSKKDKTAAASTDDPAAKKRKQTNNTNEKTNHKKAKTAAAAATAGATGAVSDDAPAKVIDEGLAISYGSLLVGQEKKEEAKTRNGRGLANIQNLLKKAEAKKARMEELKKTEEGRAVVQAKGWEKALKQAQGEKVLDDPKLLRNKLKKKLKQKDKSSKEWKQRVSNEKKQMKDRAKTKATNARTGKKVLRSKAAEARAQKIAASKPSTKGNRAGFEGKKGETFLNAKK</sequence>
<proteinExistence type="inferred from homology"/>
<feature type="coiled-coil region" evidence="4">
    <location>
        <begin position="231"/>
        <end position="258"/>
    </location>
</feature>
<dbReference type="GO" id="GO:0003723">
    <property type="term" value="F:RNA binding"/>
    <property type="evidence" value="ECO:0007669"/>
    <property type="project" value="TreeGrafter"/>
</dbReference>
<dbReference type="AlphaFoldDB" id="A0A485KHV8"/>
<keyword evidence="4" id="KW-0175">Coiled coil</keyword>
<dbReference type="Pfam" id="PF04935">
    <property type="entry name" value="SURF6"/>
    <property type="match status" value="1"/>
</dbReference>
<evidence type="ECO:0000256" key="3">
    <source>
        <dbReference type="ARBA" id="ARBA00023242"/>
    </source>
</evidence>
<evidence type="ECO:0000256" key="1">
    <source>
        <dbReference type="ARBA" id="ARBA00004123"/>
    </source>
</evidence>
<evidence type="ECO:0000256" key="5">
    <source>
        <dbReference type="SAM" id="MobiDB-lite"/>
    </source>
</evidence>
<reference evidence="8" key="2">
    <citation type="submission" date="2019-06" db="EMBL/GenBank/DDBJ databases">
        <title>Genomics analysis of Aphanomyces spp. identifies a new class of oomycete effector associated with host adaptation.</title>
        <authorList>
            <person name="Gaulin E."/>
        </authorList>
    </citation>
    <scope>NUCLEOTIDE SEQUENCE</scope>
    <source>
        <strain evidence="8">CBS 578.67</strain>
    </source>
</reference>
<name>A0A485KHV8_9STRA</name>
<evidence type="ECO:0000259" key="6">
    <source>
        <dbReference type="Pfam" id="PF04935"/>
    </source>
</evidence>
<comment type="similarity">
    <text evidence="2">Belongs to the SURF6 family.</text>
</comment>
<dbReference type="Proteomes" id="UP000332933">
    <property type="component" value="Unassembled WGS sequence"/>
</dbReference>
<feature type="compositionally biased region" description="Acidic residues" evidence="5">
    <location>
        <begin position="98"/>
        <end position="111"/>
    </location>
</feature>
<feature type="domain" description="Ribosomal RNA-processing protein 14/surfeit locus protein 6 C-terminal" evidence="6">
    <location>
        <begin position="127"/>
        <end position="325"/>
    </location>
</feature>
<evidence type="ECO:0000259" key="7">
    <source>
        <dbReference type="Pfam" id="PF15459"/>
    </source>
</evidence>
<dbReference type="GO" id="GO:0003677">
    <property type="term" value="F:DNA binding"/>
    <property type="evidence" value="ECO:0007669"/>
    <property type="project" value="TreeGrafter"/>
</dbReference>
<dbReference type="Pfam" id="PF15459">
    <property type="entry name" value="RRP14"/>
    <property type="match status" value="1"/>
</dbReference>
<feature type="compositionally biased region" description="Basic and acidic residues" evidence="5">
    <location>
        <begin position="296"/>
        <end position="319"/>
    </location>
</feature>
<feature type="compositionally biased region" description="Low complexity" evidence="5">
    <location>
        <begin position="180"/>
        <end position="192"/>
    </location>
</feature>
<dbReference type="InterPro" id="IPR029188">
    <property type="entry name" value="Rrp14_N"/>
</dbReference>
<evidence type="ECO:0000256" key="2">
    <source>
        <dbReference type="ARBA" id="ARBA00005904"/>
    </source>
</evidence>
<feature type="compositionally biased region" description="Basic and acidic residues" evidence="5">
    <location>
        <begin position="84"/>
        <end position="97"/>
    </location>
</feature>
<accession>A0A485KHV8</accession>
<dbReference type="OrthoDB" id="77895at2759"/>
<evidence type="ECO:0000313" key="9">
    <source>
        <dbReference type="EMBL" id="VFT84080.1"/>
    </source>
</evidence>
<feature type="compositionally biased region" description="Basic residues" evidence="5">
    <location>
        <begin position="132"/>
        <end position="144"/>
    </location>
</feature>
<feature type="region of interest" description="Disordered" evidence="5">
    <location>
        <begin position="77"/>
        <end position="194"/>
    </location>
</feature>
<dbReference type="PANTHER" id="PTHR14369">
    <property type="entry name" value="SURFEIT LOCUS PROTEIN 6"/>
    <property type="match status" value="1"/>
</dbReference>
<dbReference type="GO" id="GO:0042274">
    <property type="term" value="P:ribosomal small subunit biogenesis"/>
    <property type="evidence" value="ECO:0007669"/>
    <property type="project" value="TreeGrafter"/>
</dbReference>
<evidence type="ECO:0000256" key="4">
    <source>
        <dbReference type="SAM" id="Coils"/>
    </source>
</evidence>
<evidence type="ECO:0000313" key="10">
    <source>
        <dbReference type="Proteomes" id="UP000332933"/>
    </source>
</evidence>
<dbReference type="PANTHER" id="PTHR14369:SF0">
    <property type="entry name" value="SURFEIT LOCUS PROTEIN 6"/>
    <property type="match status" value="1"/>
</dbReference>
<dbReference type="EMBL" id="CAADRA010003734">
    <property type="protein sequence ID" value="VFT84080.1"/>
    <property type="molecule type" value="Genomic_DNA"/>
</dbReference>
<keyword evidence="10" id="KW-1185">Reference proteome</keyword>